<dbReference type="EC" id="3.4.23.-" evidence="5"/>
<keyword evidence="3" id="KW-0064">Aspartyl protease</keyword>
<keyword evidence="2 5" id="KW-0645">Protease</keyword>
<sequence length="170" mass="18216">MQTSPSQSAITDWVVISLGHRFRGDDGVGPYLLERLRSREDCAVTCIENTGDMTRLLEDWRGRRVCLVDAVCDDTREVGEILWLDGLAEALPDSASTTSSHGLNLGEALALGRIMDALPLELRICAICGGNFSSSTELSPPVARAVAGAEQKILQHLIAQTGGPPCTNNP</sequence>
<proteinExistence type="inferred from homology"/>
<evidence type="ECO:0000313" key="5">
    <source>
        <dbReference type="EMBL" id="MBB5210423.1"/>
    </source>
</evidence>
<dbReference type="GO" id="GO:0004190">
    <property type="term" value="F:aspartic-type endopeptidase activity"/>
    <property type="evidence" value="ECO:0007669"/>
    <property type="project" value="UniProtKB-KW"/>
</dbReference>
<dbReference type="CDD" id="cd00518">
    <property type="entry name" value="H2MP"/>
    <property type="match status" value="1"/>
</dbReference>
<dbReference type="Pfam" id="PF01750">
    <property type="entry name" value="HycI"/>
    <property type="match status" value="1"/>
</dbReference>
<evidence type="ECO:0000313" key="6">
    <source>
        <dbReference type="EMBL" id="QHQ39093.1"/>
    </source>
</evidence>
<dbReference type="NCBIfam" id="TIGR00072">
    <property type="entry name" value="hydrog_prot"/>
    <property type="match status" value="1"/>
</dbReference>
<protein>
    <submittedName>
        <fullName evidence="5">Hydrogenase maturation protease</fullName>
        <ecNumber evidence="5">3.4.23.-</ecNumber>
    </submittedName>
</protein>
<dbReference type="Proteomes" id="UP000563601">
    <property type="component" value="Unassembled WGS sequence"/>
</dbReference>
<dbReference type="InterPro" id="IPR023430">
    <property type="entry name" value="Pept_HybD-like_dom_sf"/>
</dbReference>
<evidence type="ECO:0000256" key="4">
    <source>
        <dbReference type="ARBA" id="ARBA00022801"/>
    </source>
</evidence>
<dbReference type="SUPFAM" id="SSF53163">
    <property type="entry name" value="HybD-like"/>
    <property type="match status" value="1"/>
</dbReference>
<dbReference type="PANTHER" id="PTHR30302:SF1">
    <property type="entry name" value="HYDROGENASE 2 MATURATION PROTEASE"/>
    <property type="match status" value="1"/>
</dbReference>
<evidence type="ECO:0000256" key="3">
    <source>
        <dbReference type="ARBA" id="ARBA00022750"/>
    </source>
</evidence>
<name>A0A6P1TBR5_9GAMM</name>
<reference evidence="5 8" key="2">
    <citation type="submission" date="2020-08" db="EMBL/GenBank/DDBJ databases">
        <title>Genomic Encyclopedia of Type Strains, Phase IV (KMG-IV): sequencing the most valuable type-strain genomes for metagenomic binning, comparative biology and taxonomic classification.</title>
        <authorList>
            <person name="Goeker M."/>
        </authorList>
    </citation>
    <scope>NUCLEOTIDE SEQUENCE [LARGE SCALE GENOMIC DNA]</scope>
    <source>
        <strain evidence="5 8">DSM 11525</strain>
    </source>
</reference>
<dbReference type="EMBL" id="CP047491">
    <property type="protein sequence ID" value="QHQ39093.1"/>
    <property type="molecule type" value="Genomic_DNA"/>
</dbReference>
<keyword evidence="7" id="KW-1185">Reference proteome</keyword>
<dbReference type="InterPro" id="IPR000671">
    <property type="entry name" value="Peptidase_A31"/>
</dbReference>
<dbReference type="AlphaFoldDB" id="A0A6P1TBR5"/>
<evidence type="ECO:0000256" key="2">
    <source>
        <dbReference type="ARBA" id="ARBA00022670"/>
    </source>
</evidence>
<evidence type="ECO:0000313" key="7">
    <source>
        <dbReference type="Proteomes" id="UP000464675"/>
    </source>
</evidence>
<dbReference type="Proteomes" id="UP000464675">
    <property type="component" value="Chromosome"/>
</dbReference>
<evidence type="ECO:0000256" key="1">
    <source>
        <dbReference type="ARBA" id="ARBA00006814"/>
    </source>
</evidence>
<accession>A0A6P1TBR5</accession>
<comment type="similarity">
    <text evidence="1">Belongs to the peptidase A31 family.</text>
</comment>
<keyword evidence="4 5" id="KW-0378">Hydrolase</keyword>
<dbReference type="Gene3D" id="3.40.50.1450">
    <property type="entry name" value="HybD-like"/>
    <property type="match status" value="1"/>
</dbReference>
<dbReference type="OrthoDB" id="9808862at2"/>
<dbReference type="RefSeq" id="WP_161858419.1">
    <property type="nucleotide sequence ID" value="NZ_CP047491.1"/>
</dbReference>
<dbReference type="GO" id="GO:0016485">
    <property type="term" value="P:protein processing"/>
    <property type="evidence" value="ECO:0007669"/>
    <property type="project" value="TreeGrafter"/>
</dbReference>
<dbReference type="GO" id="GO:0008047">
    <property type="term" value="F:enzyme activator activity"/>
    <property type="evidence" value="ECO:0007669"/>
    <property type="project" value="InterPro"/>
</dbReference>
<evidence type="ECO:0000313" key="8">
    <source>
        <dbReference type="Proteomes" id="UP000563601"/>
    </source>
</evidence>
<dbReference type="PANTHER" id="PTHR30302">
    <property type="entry name" value="HYDROGENASE 1 MATURATION PROTEASE"/>
    <property type="match status" value="1"/>
</dbReference>
<reference evidence="6 7" key="1">
    <citation type="submission" date="2020-01" db="EMBL/GenBank/DDBJ databases">
        <title>The possibility of degradation of plastic by Microbulbifer hydrolyticus IRE-31.</title>
        <authorList>
            <person name="Liu L."/>
        </authorList>
    </citation>
    <scope>NUCLEOTIDE SEQUENCE [LARGE SCALE GENOMIC DNA]</scope>
    <source>
        <strain evidence="6 7">IRE-31</strain>
    </source>
</reference>
<organism evidence="5 8">
    <name type="scientific">Microbulbifer hydrolyticus</name>
    <dbReference type="NCBI Taxonomy" id="48074"/>
    <lineage>
        <taxon>Bacteria</taxon>
        <taxon>Pseudomonadati</taxon>
        <taxon>Pseudomonadota</taxon>
        <taxon>Gammaproteobacteria</taxon>
        <taxon>Cellvibrionales</taxon>
        <taxon>Microbulbiferaceae</taxon>
        <taxon>Microbulbifer</taxon>
    </lineage>
</organism>
<dbReference type="EMBL" id="JACHHR010000001">
    <property type="protein sequence ID" value="MBB5210423.1"/>
    <property type="molecule type" value="Genomic_DNA"/>
</dbReference>
<gene>
    <name evidence="6" type="ORF">GTQ55_08920</name>
    <name evidence="5" type="ORF">HNQ53_000611</name>
</gene>